<evidence type="ECO:0000313" key="2">
    <source>
        <dbReference type="EMBL" id="BES97869.1"/>
    </source>
</evidence>
<accession>A0ABN7B0C5</accession>
<organism evidence="2 3">
    <name type="scientific">Nesidiocoris tenuis</name>
    <dbReference type="NCBI Taxonomy" id="355587"/>
    <lineage>
        <taxon>Eukaryota</taxon>
        <taxon>Metazoa</taxon>
        <taxon>Ecdysozoa</taxon>
        <taxon>Arthropoda</taxon>
        <taxon>Hexapoda</taxon>
        <taxon>Insecta</taxon>
        <taxon>Pterygota</taxon>
        <taxon>Neoptera</taxon>
        <taxon>Paraneoptera</taxon>
        <taxon>Hemiptera</taxon>
        <taxon>Heteroptera</taxon>
        <taxon>Panheteroptera</taxon>
        <taxon>Cimicomorpha</taxon>
        <taxon>Miridae</taxon>
        <taxon>Dicyphina</taxon>
        <taxon>Nesidiocoris</taxon>
    </lineage>
</organism>
<proteinExistence type="predicted"/>
<sequence length="99" mass="11057">MRATSVDFQKRANPSSSFGYLLTLESCPFHSAAVRPKNNQQLGEKTEESLSREISRKEEKIVEEGSTVADLSKGPLKYKNIILQCGSPFSDKQHLSRTV</sequence>
<dbReference type="EMBL" id="AP028916">
    <property type="protein sequence ID" value="BES97869.1"/>
    <property type="molecule type" value="Genomic_DNA"/>
</dbReference>
<feature type="region of interest" description="Disordered" evidence="1">
    <location>
        <begin position="35"/>
        <end position="57"/>
    </location>
</feature>
<gene>
    <name evidence="2" type="ORF">NTJ_10683</name>
</gene>
<evidence type="ECO:0000313" key="3">
    <source>
        <dbReference type="Proteomes" id="UP001307889"/>
    </source>
</evidence>
<protein>
    <submittedName>
        <fullName evidence="2">Uncharacterized protein</fullName>
    </submittedName>
</protein>
<evidence type="ECO:0000256" key="1">
    <source>
        <dbReference type="SAM" id="MobiDB-lite"/>
    </source>
</evidence>
<feature type="compositionally biased region" description="Basic and acidic residues" evidence="1">
    <location>
        <begin position="44"/>
        <end position="57"/>
    </location>
</feature>
<name>A0ABN7B0C5_9HEMI</name>
<reference evidence="2 3" key="1">
    <citation type="submission" date="2023-09" db="EMBL/GenBank/DDBJ databases">
        <title>Nesidiocoris tenuis whole genome shotgun sequence.</title>
        <authorList>
            <person name="Shibata T."/>
            <person name="Shimoda M."/>
            <person name="Kobayashi T."/>
            <person name="Uehara T."/>
        </authorList>
    </citation>
    <scope>NUCLEOTIDE SEQUENCE [LARGE SCALE GENOMIC DNA]</scope>
    <source>
        <strain evidence="2 3">Japan</strain>
    </source>
</reference>
<dbReference type="Proteomes" id="UP001307889">
    <property type="component" value="Chromosome 8"/>
</dbReference>
<keyword evidence="3" id="KW-1185">Reference proteome</keyword>